<dbReference type="STRING" id="320771.Cflav_PD1381"/>
<evidence type="ECO:0000313" key="3">
    <source>
        <dbReference type="Proteomes" id="UP000003688"/>
    </source>
</evidence>
<dbReference type="AlphaFoldDB" id="B9XPQ8"/>
<dbReference type="PROSITE" id="PS51257">
    <property type="entry name" value="PROKAR_LIPOPROTEIN"/>
    <property type="match status" value="1"/>
</dbReference>
<name>B9XPQ8_PEDPL</name>
<proteinExistence type="predicted"/>
<evidence type="ECO:0000313" key="2">
    <source>
        <dbReference type="EMBL" id="EEF58181.1"/>
    </source>
</evidence>
<dbReference type="EMBL" id="ABOX02000048">
    <property type="protein sequence ID" value="EEF58181.1"/>
    <property type="molecule type" value="Genomic_DNA"/>
</dbReference>
<evidence type="ECO:0000256" key="1">
    <source>
        <dbReference type="SAM" id="SignalP"/>
    </source>
</evidence>
<sequence length="401" mass="42593" precursor="true">MKTFRHKHAFRLICLLSASTLSLAAGCVYVHDSSYSYSSSDFTAVASQTRKGELPADLKILDVENHFGAVHVVATDNGPAQFTWKLTVHARTDVLASNALAVARCEPVRNGDRVQLILIPPDTADRLSYQSDLEIQIPKATALRTQNHFGATTIVGLAGDVEVEGQNGSVELRNLDGKVQAKTSFALLRVDTSGPASLKNQNGPIEAVNIHGSLDAETSFASLTARGVNGPVKLHNQNGRIEALQVKGNADLKTSFADLVAQQVEGDAALANQNGRISARDITGSVKAGTSFATLEVEGTGPSFICHDQNGSIHLRASSTDLAKIDAQTSFGTIEVSLPAGLKPAIQAHTSFAEIESDFPVLLKPKGQEVFADIEAGTPRVTLQNQNGGIRILREKATAAR</sequence>
<dbReference type="OrthoDB" id="3252095at2"/>
<accession>B9XPQ8</accession>
<organism evidence="2 3">
    <name type="scientific">Pedosphaera parvula (strain Ellin514)</name>
    <dbReference type="NCBI Taxonomy" id="320771"/>
    <lineage>
        <taxon>Bacteria</taxon>
        <taxon>Pseudomonadati</taxon>
        <taxon>Verrucomicrobiota</taxon>
        <taxon>Pedosphaerae</taxon>
        <taxon>Pedosphaerales</taxon>
        <taxon>Pedosphaeraceae</taxon>
        <taxon>Pedosphaera</taxon>
    </lineage>
</organism>
<dbReference type="Proteomes" id="UP000003688">
    <property type="component" value="Unassembled WGS sequence"/>
</dbReference>
<protein>
    <submittedName>
        <fullName evidence="2">Uncharacterized protein</fullName>
    </submittedName>
</protein>
<comment type="caution">
    <text evidence="2">The sequence shown here is derived from an EMBL/GenBank/DDBJ whole genome shotgun (WGS) entry which is preliminary data.</text>
</comment>
<reference evidence="2 3" key="1">
    <citation type="journal article" date="2011" name="J. Bacteriol.">
        <title>Genome sequence of 'Pedosphaera parvula' Ellin514, an aerobic Verrucomicrobial isolate from pasture soil.</title>
        <authorList>
            <person name="Kant R."/>
            <person name="van Passel M.W."/>
            <person name="Sangwan P."/>
            <person name="Palva A."/>
            <person name="Lucas S."/>
            <person name="Copeland A."/>
            <person name="Lapidus A."/>
            <person name="Glavina Del Rio T."/>
            <person name="Dalin E."/>
            <person name="Tice H."/>
            <person name="Bruce D."/>
            <person name="Goodwin L."/>
            <person name="Pitluck S."/>
            <person name="Chertkov O."/>
            <person name="Larimer F.W."/>
            <person name="Land M.L."/>
            <person name="Hauser L."/>
            <person name="Brettin T.S."/>
            <person name="Detter J.C."/>
            <person name="Han S."/>
            <person name="de Vos W.M."/>
            <person name="Janssen P.H."/>
            <person name="Smidt H."/>
        </authorList>
    </citation>
    <scope>NUCLEOTIDE SEQUENCE [LARGE SCALE GENOMIC DNA]</scope>
    <source>
        <strain evidence="2 3">Ellin514</strain>
    </source>
</reference>
<keyword evidence="3" id="KW-1185">Reference proteome</keyword>
<dbReference type="RefSeq" id="WP_007417794.1">
    <property type="nucleotide sequence ID" value="NZ_ABOX02000048.1"/>
</dbReference>
<keyword evidence="1" id="KW-0732">Signal</keyword>
<gene>
    <name evidence="2" type="ORF">Cflav_PD1381</name>
</gene>
<feature type="chain" id="PRO_5002893145" evidence="1">
    <location>
        <begin position="25"/>
        <end position="401"/>
    </location>
</feature>
<feature type="signal peptide" evidence="1">
    <location>
        <begin position="1"/>
        <end position="24"/>
    </location>
</feature>